<accession>M4D913</accession>
<sequence length="454" mass="49605">MMAVENSSEIKNCAMAEENNTSEVKEIDTNPKEMMMSEEGSVRRVIVKDVGNVEDVALKDQEECVSKTKEVPKPPSVSLRRHSTGAIGTLGGGKLEVKSRYRGNHHVPSTHDLCKHGKAHDHRDDAVKPWKVVRRRASVEGSEADKVETTSGLRRMSLGSTKPESSAVAKRDALAVKKKTCASVNSETSSVKGGSEMARSVDGLSVRSNDKPRKQNKGTESTVTGGGSSVVKKVAGLGSEKSSCKVYTPKNKEKAKTQTISGEDVKEKTVCVVEASVKGVQSEKKNMRSRLKILATPTKRGSAYHTSLTKRKVSGDADLLAKKIRPTKKTGVKVTLGKQLSFNKGKTLEPKLLEEQETQSEGRKKNLKGIVGETKSVSCEGSKREKVVLRRRMVEGKKKRMTLFNSVIEETMNKLIKVRKTTKVKALTGAFEFVISLQDTKTPHSKDVTSESKV</sequence>
<dbReference type="HOGENOM" id="CLU_588448_0_0_1"/>
<dbReference type="SMART" id="SM01054">
    <property type="entry name" value="CaM_binding"/>
    <property type="match status" value="1"/>
</dbReference>
<reference evidence="3" key="3">
    <citation type="submission" date="2023-03" db="UniProtKB">
        <authorList>
            <consortium name="EnsemblPlants"/>
        </authorList>
    </citation>
    <scope>IDENTIFICATION</scope>
    <source>
        <strain evidence="3">cv. Chiifu-401-42</strain>
    </source>
</reference>
<dbReference type="AlphaFoldDB" id="M4D913"/>
<dbReference type="GO" id="GO:0005516">
    <property type="term" value="F:calmodulin binding"/>
    <property type="evidence" value="ECO:0007669"/>
    <property type="project" value="InterPro"/>
</dbReference>
<dbReference type="GeneID" id="103860579"/>
<feature type="domain" description="Calmodulin-binding" evidence="2">
    <location>
        <begin position="315"/>
        <end position="436"/>
    </location>
</feature>
<dbReference type="Proteomes" id="UP000011750">
    <property type="component" value="Chromosome A03"/>
</dbReference>
<feature type="region of interest" description="Disordered" evidence="1">
    <location>
        <begin position="65"/>
        <end position="92"/>
    </location>
</feature>
<dbReference type="PANTHER" id="PTHR33349:SF41">
    <property type="entry name" value="EMB|CAB62594.1"/>
    <property type="match status" value="1"/>
</dbReference>
<reference evidence="3 4" key="2">
    <citation type="journal article" date="2018" name="Hortic Res">
        <title>Improved Brassica rapa reference genome by single-molecule sequencing and chromosome conformation capture technologies.</title>
        <authorList>
            <person name="Zhang L."/>
            <person name="Cai X."/>
            <person name="Wu J."/>
            <person name="Liu M."/>
            <person name="Grob S."/>
            <person name="Cheng F."/>
            <person name="Liang J."/>
            <person name="Cai C."/>
            <person name="Liu Z."/>
            <person name="Liu B."/>
            <person name="Wang F."/>
            <person name="Li S."/>
            <person name="Liu F."/>
            <person name="Li X."/>
            <person name="Cheng L."/>
            <person name="Yang W."/>
            <person name="Li M.H."/>
            <person name="Grossniklaus U."/>
            <person name="Zheng H."/>
            <person name="Wang X."/>
        </authorList>
    </citation>
    <scope>NUCLEOTIDE SEQUENCE [LARGE SCALE GENOMIC DNA]</scope>
    <source>
        <strain evidence="3 4">cv. Chiifu-401-42</strain>
    </source>
</reference>
<dbReference type="Pfam" id="PF07839">
    <property type="entry name" value="CaM_binding"/>
    <property type="match status" value="1"/>
</dbReference>
<feature type="region of interest" description="Disordered" evidence="1">
    <location>
        <begin position="139"/>
        <end position="228"/>
    </location>
</feature>
<dbReference type="Gramene" id="Bra012973.1">
    <property type="protein sequence ID" value="Bra012973.1-P"/>
    <property type="gene ID" value="Bra012973"/>
</dbReference>
<dbReference type="OrthoDB" id="1081620at2759"/>
<feature type="compositionally biased region" description="Low complexity" evidence="1">
    <location>
        <begin position="218"/>
        <end position="228"/>
    </location>
</feature>
<dbReference type="InterPro" id="IPR012417">
    <property type="entry name" value="CaM-bd_dom_pln"/>
</dbReference>
<dbReference type="OMA" id="KAHDHRD"/>
<feature type="compositionally biased region" description="Polar residues" evidence="1">
    <location>
        <begin position="182"/>
        <end position="192"/>
    </location>
</feature>
<dbReference type="PANTHER" id="PTHR33349">
    <property type="entry name" value="EMB|CAB62594.1"/>
    <property type="match status" value="1"/>
</dbReference>
<dbReference type="KEGG" id="brp:103860579"/>
<proteinExistence type="predicted"/>
<dbReference type="RefSeq" id="XP_009136451.1">
    <property type="nucleotide sequence ID" value="XM_009138203.2"/>
</dbReference>
<dbReference type="RefSeq" id="XP_009136452.1">
    <property type="nucleotide sequence ID" value="XM_009138204.2"/>
</dbReference>
<dbReference type="InParanoid" id="M4D913"/>
<organism evidence="3 4">
    <name type="scientific">Brassica campestris</name>
    <name type="common">Field mustard</name>
    <dbReference type="NCBI Taxonomy" id="3711"/>
    <lineage>
        <taxon>Eukaryota</taxon>
        <taxon>Viridiplantae</taxon>
        <taxon>Streptophyta</taxon>
        <taxon>Embryophyta</taxon>
        <taxon>Tracheophyta</taxon>
        <taxon>Spermatophyta</taxon>
        <taxon>Magnoliopsida</taxon>
        <taxon>eudicotyledons</taxon>
        <taxon>Gunneridae</taxon>
        <taxon>Pentapetalae</taxon>
        <taxon>rosids</taxon>
        <taxon>malvids</taxon>
        <taxon>Brassicales</taxon>
        <taxon>Brassicaceae</taxon>
        <taxon>Brassiceae</taxon>
        <taxon>Brassica</taxon>
    </lineage>
</organism>
<evidence type="ECO:0000256" key="1">
    <source>
        <dbReference type="SAM" id="MobiDB-lite"/>
    </source>
</evidence>
<dbReference type="EnsemblPlants" id="Bra012973.1">
    <property type="protein sequence ID" value="Bra012973.1-P"/>
    <property type="gene ID" value="Bra012973"/>
</dbReference>
<feature type="compositionally biased region" description="Polar residues" evidence="1">
    <location>
        <begin position="1"/>
        <end position="10"/>
    </location>
</feature>
<evidence type="ECO:0000259" key="2">
    <source>
        <dbReference type="SMART" id="SM01054"/>
    </source>
</evidence>
<evidence type="ECO:0000313" key="4">
    <source>
        <dbReference type="Proteomes" id="UP000011750"/>
    </source>
</evidence>
<evidence type="ECO:0000313" key="3">
    <source>
        <dbReference type="EnsemblPlants" id="Bra012973.1-P"/>
    </source>
</evidence>
<keyword evidence="4" id="KW-1185">Reference proteome</keyword>
<reference evidence="3 4" key="1">
    <citation type="journal article" date="2011" name="Nat. Genet.">
        <title>The genome of the mesopolyploid crop species Brassica rapa.</title>
        <authorList>
            <consortium name="Brassica rapa Genome Sequencing Project Consortium"/>
            <person name="Wang X."/>
            <person name="Wang H."/>
            <person name="Wang J."/>
            <person name="Sun R."/>
            <person name="Wu J."/>
            <person name="Liu S."/>
            <person name="Bai Y."/>
            <person name="Mun J.H."/>
            <person name="Bancroft I."/>
            <person name="Cheng F."/>
            <person name="Huang S."/>
            <person name="Li X."/>
            <person name="Hua W."/>
            <person name="Wang J."/>
            <person name="Wang X."/>
            <person name="Freeling M."/>
            <person name="Pires J.C."/>
            <person name="Paterson A.H."/>
            <person name="Chalhoub B."/>
            <person name="Wang B."/>
            <person name="Hayward A."/>
            <person name="Sharpe A.G."/>
            <person name="Park B.S."/>
            <person name="Weisshaar B."/>
            <person name="Liu B."/>
            <person name="Li B."/>
            <person name="Liu B."/>
            <person name="Tong C."/>
            <person name="Song C."/>
            <person name="Duran C."/>
            <person name="Peng C."/>
            <person name="Geng C."/>
            <person name="Koh C."/>
            <person name="Lin C."/>
            <person name="Edwards D."/>
            <person name="Mu D."/>
            <person name="Shen D."/>
            <person name="Soumpourou E."/>
            <person name="Li F."/>
            <person name="Fraser F."/>
            <person name="Conant G."/>
            <person name="Lassalle G."/>
            <person name="King G.J."/>
            <person name="Bonnema G."/>
            <person name="Tang H."/>
            <person name="Wang H."/>
            <person name="Belcram H."/>
            <person name="Zhou H."/>
            <person name="Hirakawa H."/>
            <person name="Abe H."/>
            <person name="Guo H."/>
            <person name="Wang H."/>
            <person name="Jin H."/>
            <person name="Parkin I.A."/>
            <person name="Batley J."/>
            <person name="Kim J.S."/>
            <person name="Just J."/>
            <person name="Li J."/>
            <person name="Xu J."/>
            <person name="Deng J."/>
            <person name="Kim J.A."/>
            <person name="Li J."/>
            <person name="Yu J."/>
            <person name="Meng J."/>
            <person name="Wang J."/>
            <person name="Min J."/>
            <person name="Poulain J."/>
            <person name="Wang J."/>
            <person name="Hatakeyama K."/>
            <person name="Wu K."/>
            <person name="Wang L."/>
            <person name="Fang L."/>
            <person name="Trick M."/>
            <person name="Links M.G."/>
            <person name="Zhao M."/>
            <person name="Jin M."/>
            <person name="Ramchiary N."/>
            <person name="Drou N."/>
            <person name="Berkman P.J."/>
            <person name="Cai Q."/>
            <person name="Huang Q."/>
            <person name="Li R."/>
            <person name="Tabata S."/>
            <person name="Cheng S."/>
            <person name="Zhang S."/>
            <person name="Zhang S."/>
            <person name="Huang S."/>
            <person name="Sato S."/>
            <person name="Sun S."/>
            <person name="Kwon S.J."/>
            <person name="Choi S.R."/>
            <person name="Lee T.H."/>
            <person name="Fan W."/>
            <person name="Zhao X."/>
            <person name="Tan X."/>
            <person name="Xu X."/>
            <person name="Wang Y."/>
            <person name="Qiu Y."/>
            <person name="Yin Y."/>
            <person name="Li Y."/>
            <person name="Du Y."/>
            <person name="Liao Y."/>
            <person name="Lim Y."/>
            <person name="Narusaka Y."/>
            <person name="Wang Y."/>
            <person name="Wang Z."/>
            <person name="Li Z."/>
            <person name="Wang Z."/>
            <person name="Xiong Z."/>
            <person name="Zhang Z."/>
        </authorList>
    </citation>
    <scope>NUCLEOTIDE SEQUENCE [LARGE SCALE GENOMIC DNA]</scope>
    <source>
        <strain evidence="3 4">cv. Chiifu-401-42</strain>
    </source>
</reference>
<name>M4D913_BRACM</name>
<protein>
    <recommendedName>
        <fullName evidence="2">Calmodulin-binding domain-containing protein</fullName>
    </recommendedName>
</protein>
<feature type="region of interest" description="Disordered" evidence="1">
    <location>
        <begin position="1"/>
        <end position="40"/>
    </location>
</feature>